<evidence type="ECO:0000313" key="2">
    <source>
        <dbReference type="EMBL" id="CAI9152965.1"/>
    </source>
</evidence>
<keyword evidence="3" id="KW-1185">Reference proteome</keyword>
<sequence length="181" mass="19283">MNEKMPVIWKLFLKHGNTPTSQARSVFCQFFVSCQDSCEPVIISSVMRITSPGPTSAPGPGSHSFPEGEIEAAGKDQGVPGYPPRPTSETPHLLWKLPSLVVSRGSAAERPGPGELGHAGLAQGVITDVHAAFSLPAVPSWTPESAQEALLSLGRWIKEAAWVFRSTHPSGQHPARLVSST</sequence>
<evidence type="ECO:0000256" key="1">
    <source>
        <dbReference type="SAM" id="MobiDB-lite"/>
    </source>
</evidence>
<evidence type="ECO:0000313" key="3">
    <source>
        <dbReference type="Proteomes" id="UP001176941"/>
    </source>
</evidence>
<feature type="compositionally biased region" description="Low complexity" evidence="1">
    <location>
        <begin position="52"/>
        <end position="64"/>
    </location>
</feature>
<feature type="region of interest" description="Disordered" evidence="1">
    <location>
        <begin position="52"/>
        <end position="90"/>
    </location>
</feature>
<proteinExistence type="predicted"/>
<gene>
    <name evidence="2" type="ORF">MRATA1EN1_LOCUS1927</name>
</gene>
<organism evidence="2 3">
    <name type="scientific">Rangifer tarandus platyrhynchus</name>
    <name type="common">Svalbard reindeer</name>
    <dbReference type="NCBI Taxonomy" id="3082113"/>
    <lineage>
        <taxon>Eukaryota</taxon>
        <taxon>Metazoa</taxon>
        <taxon>Chordata</taxon>
        <taxon>Craniata</taxon>
        <taxon>Vertebrata</taxon>
        <taxon>Euteleostomi</taxon>
        <taxon>Mammalia</taxon>
        <taxon>Eutheria</taxon>
        <taxon>Laurasiatheria</taxon>
        <taxon>Artiodactyla</taxon>
        <taxon>Ruminantia</taxon>
        <taxon>Pecora</taxon>
        <taxon>Cervidae</taxon>
        <taxon>Odocoileinae</taxon>
        <taxon>Rangifer</taxon>
    </lineage>
</organism>
<name>A0ABN8XU94_RANTA</name>
<dbReference type="Proteomes" id="UP001176941">
    <property type="component" value="Chromosome 10"/>
</dbReference>
<reference evidence="2" key="1">
    <citation type="submission" date="2023-04" db="EMBL/GenBank/DDBJ databases">
        <authorList>
            <consortium name="ELIXIR-Norway"/>
        </authorList>
    </citation>
    <scope>NUCLEOTIDE SEQUENCE [LARGE SCALE GENOMIC DNA]</scope>
</reference>
<accession>A0ABN8XU94</accession>
<protein>
    <submittedName>
        <fullName evidence="2">Uncharacterized protein</fullName>
    </submittedName>
</protein>
<dbReference type="EMBL" id="OX459946">
    <property type="protein sequence ID" value="CAI9152965.1"/>
    <property type="molecule type" value="Genomic_DNA"/>
</dbReference>